<comment type="cofactor">
    <cofactor evidence="1">
        <name>pantetheine 4'-phosphate</name>
        <dbReference type="ChEBI" id="CHEBI:47942"/>
    </cofactor>
</comment>
<dbReference type="Pfam" id="PF00550">
    <property type="entry name" value="PP-binding"/>
    <property type="match status" value="1"/>
</dbReference>
<keyword evidence="3" id="KW-0597">Phosphoprotein</keyword>
<comment type="caution">
    <text evidence="6">The sequence shown here is derived from an EMBL/GenBank/DDBJ whole genome shotgun (WGS) entry which is preliminary data.</text>
</comment>
<dbReference type="PANTHER" id="PTHR45527:SF1">
    <property type="entry name" value="FATTY ACID SYNTHASE"/>
    <property type="match status" value="1"/>
</dbReference>
<evidence type="ECO:0000256" key="3">
    <source>
        <dbReference type="ARBA" id="ARBA00022553"/>
    </source>
</evidence>
<keyword evidence="7" id="KW-1185">Reference proteome</keyword>
<dbReference type="Gene3D" id="3.30.559.30">
    <property type="entry name" value="Nonribosomal peptide synthetase, condensation domain"/>
    <property type="match status" value="1"/>
</dbReference>
<dbReference type="InterPro" id="IPR020806">
    <property type="entry name" value="PKS_PP-bd"/>
</dbReference>
<feature type="region of interest" description="Disordered" evidence="4">
    <location>
        <begin position="953"/>
        <end position="974"/>
    </location>
</feature>
<evidence type="ECO:0000256" key="4">
    <source>
        <dbReference type="SAM" id="MobiDB-lite"/>
    </source>
</evidence>
<dbReference type="EMBL" id="JBHMBS010000001">
    <property type="protein sequence ID" value="MFB9674430.1"/>
    <property type="molecule type" value="Genomic_DNA"/>
</dbReference>
<feature type="compositionally biased region" description="Low complexity" evidence="4">
    <location>
        <begin position="959"/>
        <end position="973"/>
    </location>
</feature>
<gene>
    <name evidence="6" type="ORF">ACFFRH_02925</name>
</gene>
<keyword evidence="2" id="KW-0596">Phosphopantetheine</keyword>
<dbReference type="Gene3D" id="3.30.559.10">
    <property type="entry name" value="Chloramphenicol acetyltransferase-like domain"/>
    <property type="match status" value="1"/>
</dbReference>
<accession>A0ABV5T7L6</accession>
<dbReference type="Gene3D" id="2.30.38.10">
    <property type="entry name" value="Luciferase, Domain 3"/>
    <property type="match status" value="1"/>
</dbReference>
<dbReference type="InterPro" id="IPR000873">
    <property type="entry name" value="AMP-dep_synth/lig_dom"/>
</dbReference>
<name>A0ABV5T7L6_9ACTN</name>
<dbReference type="PROSITE" id="PS50075">
    <property type="entry name" value="CARRIER"/>
    <property type="match status" value="1"/>
</dbReference>
<dbReference type="InterPro" id="IPR001242">
    <property type="entry name" value="Condensation_dom"/>
</dbReference>
<dbReference type="RefSeq" id="WP_386153881.1">
    <property type="nucleotide sequence ID" value="NZ_JBHMBS010000001.1"/>
</dbReference>
<organism evidence="6 7">
    <name type="scientific">Streptosporangium vulgare</name>
    <dbReference type="NCBI Taxonomy" id="46190"/>
    <lineage>
        <taxon>Bacteria</taxon>
        <taxon>Bacillati</taxon>
        <taxon>Actinomycetota</taxon>
        <taxon>Actinomycetes</taxon>
        <taxon>Streptosporangiales</taxon>
        <taxon>Streptosporangiaceae</taxon>
        <taxon>Streptosporangium</taxon>
    </lineage>
</organism>
<dbReference type="InterPro" id="IPR045851">
    <property type="entry name" value="AMP-bd_C_sf"/>
</dbReference>
<dbReference type="Gene3D" id="3.40.50.980">
    <property type="match status" value="2"/>
</dbReference>
<dbReference type="InterPro" id="IPR009081">
    <property type="entry name" value="PP-bd_ACP"/>
</dbReference>
<dbReference type="PROSITE" id="PS00455">
    <property type="entry name" value="AMP_BINDING"/>
    <property type="match status" value="1"/>
</dbReference>
<evidence type="ECO:0000256" key="2">
    <source>
        <dbReference type="ARBA" id="ARBA00022450"/>
    </source>
</evidence>
<dbReference type="SUPFAM" id="SSF47336">
    <property type="entry name" value="ACP-like"/>
    <property type="match status" value="1"/>
</dbReference>
<evidence type="ECO:0000259" key="5">
    <source>
        <dbReference type="PROSITE" id="PS50075"/>
    </source>
</evidence>
<dbReference type="CDD" id="cd05930">
    <property type="entry name" value="A_NRPS"/>
    <property type="match status" value="1"/>
</dbReference>
<proteinExistence type="predicted"/>
<dbReference type="Gene3D" id="1.10.1200.10">
    <property type="entry name" value="ACP-like"/>
    <property type="match status" value="1"/>
</dbReference>
<dbReference type="InterPro" id="IPR023213">
    <property type="entry name" value="CAT-like_dom_sf"/>
</dbReference>
<dbReference type="CDD" id="cd19531">
    <property type="entry name" value="LCL_NRPS-like"/>
    <property type="match status" value="1"/>
</dbReference>
<dbReference type="NCBIfam" id="TIGR01733">
    <property type="entry name" value="AA-adenyl-dom"/>
    <property type="match status" value="1"/>
</dbReference>
<dbReference type="InterPro" id="IPR036736">
    <property type="entry name" value="ACP-like_sf"/>
</dbReference>
<feature type="domain" description="Carrier" evidence="5">
    <location>
        <begin position="972"/>
        <end position="1047"/>
    </location>
</feature>
<dbReference type="PANTHER" id="PTHR45527">
    <property type="entry name" value="NONRIBOSOMAL PEPTIDE SYNTHETASE"/>
    <property type="match status" value="1"/>
</dbReference>
<sequence length="1074" mass="114990">MDVFPASFAQERIWFLHELLPDLAVYNIPVRSEATGLRPVDPELLERAMGVLAGRHESMRTAFELRDERVVQTIADRVPVSVARTDLSGLPPEAAEKEFERVAAEEARAPFRLERAPLWRVRLVTLGGGEERLLLVLHHTVFDAWSAGILWRELTEVYRALREGREPALPELAIQYADYAVWQRDRLGGGELDGDLAYWRERLRGSVPLELPSDRPRPAEMSYLGSVLDFAVPEELTERVGALARRRGTTPFTVLLTAFSVLLARWSGRTDVVVGSPVAGRELPELDALIGMFVNTLPLRTDLGGDPAFGEALDRVRTTVLEAFDHQNVPFAKLVEVLSPPRDPGRTPLFQVGFNQITVDGRGRYGNGTSKADLTMELHNPDGRMEGWVEYSTDLFDEDTIRRLVSAFLTLLGAAVDDPETPISRLPLMDGRERARLLASWHGPEASYPERCLHELIAERAERAPDAPAVVSAEGTLTYGRLEERAGALARRLRERGVGAETPVAVCLPRSAELIVALLAVLKTGGCYVPLDPEYPAERLGFMLADSGSPLLLTRSTLVERLPSNHPPAILLDALPMNAASDFVPGPVSPDAPAYVIYTSGSTGVPKGVVVPHRGVVNLVTGLGFTERERMLLLTSLSFDIAALEIFGPLTAGGAVVLAPPYGNGGLGELVASAGVTTVQAPPSVLEEILERLPAGLPRVFSGGEPLPVSLAGRIQRVAGELWNLYGPTETTIWSLAHRVPEGAESMSIGMPVAGTTAYVLDEAMEPVPVGVAGELFLGGDGVARGYRGRPGLTAERFVPDPFGRGGRLYRTGDLVRRLPDGTLEFLGRADDQVKVRGVRIELGEVEAALAAHPGVRRAVAAVREDAPGGRALVAYVDTGAGAGVETGASVGAGAGAGANLGAGTGSGSVAGEEGEVTAGELRAFLASRLPATMVPSLFVPVRDFPRLPNGKLDRASLPSPAAEEAQGAPAGPVTASEELVHEIWCEVLGRSGIGIDDDFFDVGGHSLLGTKVVARICSAVGIDLPLNALFTTRSVRGLALVVEECLAAEIDRLTDEEAERIAEEYDRNDSSVN</sequence>
<dbReference type="InterPro" id="IPR010071">
    <property type="entry name" value="AA_adenyl_dom"/>
</dbReference>
<evidence type="ECO:0000256" key="1">
    <source>
        <dbReference type="ARBA" id="ARBA00001957"/>
    </source>
</evidence>
<evidence type="ECO:0000313" key="7">
    <source>
        <dbReference type="Proteomes" id="UP001589610"/>
    </source>
</evidence>
<evidence type="ECO:0000313" key="6">
    <source>
        <dbReference type="EMBL" id="MFB9674430.1"/>
    </source>
</evidence>
<reference evidence="6 7" key="1">
    <citation type="submission" date="2024-09" db="EMBL/GenBank/DDBJ databases">
        <authorList>
            <person name="Sun Q."/>
            <person name="Mori K."/>
        </authorList>
    </citation>
    <scope>NUCLEOTIDE SEQUENCE [LARGE SCALE GENOMIC DNA]</scope>
    <source>
        <strain evidence="6 7">JCM 3028</strain>
    </source>
</reference>
<dbReference type="SMART" id="SM00823">
    <property type="entry name" value="PKS_PP"/>
    <property type="match status" value="1"/>
</dbReference>
<dbReference type="InterPro" id="IPR006162">
    <property type="entry name" value="Ppantetheine_attach_site"/>
</dbReference>
<dbReference type="PROSITE" id="PS00012">
    <property type="entry name" value="PHOSPHOPANTETHEINE"/>
    <property type="match status" value="1"/>
</dbReference>
<dbReference type="SUPFAM" id="SSF52777">
    <property type="entry name" value="CoA-dependent acyltransferases"/>
    <property type="match status" value="2"/>
</dbReference>
<dbReference type="Proteomes" id="UP001589610">
    <property type="component" value="Unassembled WGS sequence"/>
</dbReference>
<dbReference type="Gene3D" id="3.30.300.30">
    <property type="match status" value="1"/>
</dbReference>
<dbReference type="InterPro" id="IPR020845">
    <property type="entry name" value="AMP-binding_CS"/>
</dbReference>
<dbReference type="SUPFAM" id="SSF56801">
    <property type="entry name" value="Acetyl-CoA synthetase-like"/>
    <property type="match status" value="1"/>
</dbReference>
<dbReference type="Pfam" id="PF00668">
    <property type="entry name" value="Condensation"/>
    <property type="match status" value="1"/>
</dbReference>
<protein>
    <submittedName>
        <fullName evidence="6">Amino acid adenylation domain-containing protein</fullName>
    </submittedName>
</protein>
<dbReference type="Pfam" id="PF00501">
    <property type="entry name" value="AMP-binding"/>
    <property type="match status" value="1"/>
</dbReference>